<keyword evidence="1" id="KW-1133">Transmembrane helix</keyword>
<protein>
    <submittedName>
        <fullName evidence="2">Uncharacterized protein</fullName>
    </submittedName>
</protein>
<accession>A0A5S5D144</accession>
<evidence type="ECO:0000313" key="2">
    <source>
        <dbReference type="EMBL" id="TYP88836.1"/>
    </source>
</evidence>
<dbReference type="Proteomes" id="UP000325105">
    <property type="component" value="Unassembled WGS sequence"/>
</dbReference>
<sequence length="88" mass="9681">MRNSIWGGVVLGLCGPLVAYLLTKFTGAATFISSDKPYVLYVVAAAVNLFLIRFFYKGSAPREQVAKGIVLATFGSMLVFLYFHKLQL</sequence>
<evidence type="ECO:0000256" key="1">
    <source>
        <dbReference type="SAM" id="Phobius"/>
    </source>
</evidence>
<feature type="transmembrane region" description="Helical" evidence="1">
    <location>
        <begin position="68"/>
        <end position="84"/>
    </location>
</feature>
<keyword evidence="1" id="KW-0472">Membrane</keyword>
<keyword evidence="1" id="KW-0812">Transmembrane</keyword>
<reference evidence="2 3" key="1">
    <citation type="submission" date="2019-07" db="EMBL/GenBank/DDBJ databases">
        <title>Genomic Encyclopedia of Archaeal and Bacterial Type Strains, Phase II (KMG-II): from individual species to whole genera.</title>
        <authorList>
            <person name="Goeker M."/>
        </authorList>
    </citation>
    <scope>NUCLEOTIDE SEQUENCE [LARGE SCALE GENOMIC DNA]</scope>
    <source>
        <strain evidence="2 3">DSM 18850</strain>
    </source>
</reference>
<evidence type="ECO:0000313" key="3">
    <source>
        <dbReference type="Proteomes" id="UP000325105"/>
    </source>
</evidence>
<proteinExistence type="predicted"/>
<dbReference type="RefSeq" id="WP_148910170.1">
    <property type="nucleotide sequence ID" value="NZ_VNHX01000029.1"/>
</dbReference>
<comment type="caution">
    <text evidence="2">The sequence shown here is derived from an EMBL/GenBank/DDBJ whole genome shotgun (WGS) entry which is preliminary data.</text>
</comment>
<feature type="transmembrane region" description="Helical" evidence="1">
    <location>
        <begin position="38"/>
        <end position="56"/>
    </location>
</feature>
<name>A0A5S5D144_9SPHI</name>
<organism evidence="2 3">
    <name type="scientific">Sphingobacterium allocomposti</name>
    <dbReference type="NCBI Taxonomy" id="415956"/>
    <lineage>
        <taxon>Bacteria</taxon>
        <taxon>Pseudomonadati</taxon>
        <taxon>Bacteroidota</taxon>
        <taxon>Sphingobacteriia</taxon>
        <taxon>Sphingobacteriales</taxon>
        <taxon>Sphingobacteriaceae</taxon>
        <taxon>Sphingobacterium</taxon>
    </lineage>
</organism>
<dbReference type="EMBL" id="VNHX01000029">
    <property type="protein sequence ID" value="TYP88836.1"/>
    <property type="molecule type" value="Genomic_DNA"/>
</dbReference>
<keyword evidence="3" id="KW-1185">Reference proteome</keyword>
<gene>
    <name evidence="2" type="ORF">BC792_12942</name>
</gene>
<dbReference type="AlphaFoldDB" id="A0A5S5D144"/>
<dbReference type="OrthoDB" id="711457at2"/>